<comment type="caution">
    <text evidence="3">The sequence shown here is derived from an EMBL/GenBank/DDBJ whole genome shotgun (WGS) entry which is preliminary data.</text>
</comment>
<dbReference type="Pfam" id="PF14378">
    <property type="entry name" value="PAP2_3"/>
    <property type="match status" value="1"/>
</dbReference>
<keyword evidence="4" id="KW-1185">Reference proteome</keyword>
<keyword evidence="1" id="KW-0812">Transmembrane</keyword>
<accession>A0ABQ5Z7Y6</accession>
<evidence type="ECO:0000313" key="3">
    <source>
        <dbReference type="EMBL" id="GLR48105.1"/>
    </source>
</evidence>
<sequence length="158" mass="17046">MLIALYLALAVAIIVYPLTPAIGPYLLNGMQPAEAYGPYPMAYGPAIQAIRNGERVVTNEMVTAYVSMPSFHASSALVYMWGAWRLPLIRWPILALNMTMIFAAMPAGGHYFVDLIGGVLVGAAAIWLSGPILQASARADGSNLLGHEEQPFKEPSER</sequence>
<gene>
    <name evidence="3" type="ORF">GCM10007925_18180</name>
</gene>
<evidence type="ECO:0000313" key="4">
    <source>
        <dbReference type="Proteomes" id="UP001156703"/>
    </source>
</evidence>
<keyword evidence="1" id="KW-0472">Membrane</keyword>
<dbReference type="EMBL" id="BSOO01000018">
    <property type="protein sequence ID" value="GLR48105.1"/>
    <property type="molecule type" value="Genomic_DNA"/>
</dbReference>
<feature type="domain" description="Inositolphosphotransferase Aur1/Ipt1" evidence="2">
    <location>
        <begin position="3"/>
        <end position="128"/>
    </location>
</feature>
<evidence type="ECO:0000256" key="1">
    <source>
        <dbReference type="SAM" id="Phobius"/>
    </source>
</evidence>
<reference evidence="4" key="1">
    <citation type="journal article" date="2019" name="Int. J. Syst. Evol. Microbiol.">
        <title>The Global Catalogue of Microorganisms (GCM) 10K type strain sequencing project: providing services to taxonomists for standard genome sequencing and annotation.</title>
        <authorList>
            <consortium name="The Broad Institute Genomics Platform"/>
            <consortium name="The Broad Institute Genome Sequencing Center for Infectious Disease"/>
            <person name="Wu L."/>
            <person name="Ma J."/>
        </authorList>
    </citation>
    <scope>NUCLEOTIDE SEQUENCE [LARGE SCALE GENOMIC DNA]</scope>
    <source>
        <strain evidence="4">NBRC 102146</strain>
    </source>
</reference>
<proteinExistence type="predicted"/>
<dbReference type="Gene3D" id="1.20.144.10">
    <property type="entry name" value="Phosphatidic acid phosphatase type 2/haloperoxidase"/>
    <property type="match status" value="1"/>
</dbReference>
<dbReference type="InterPro" id="IPR026841">
    <property type="entry name" value="Aur1/Ipt1"/>
</dbReference>
<protein>
    <recommendedName>
        <fullName evidence="2">Inositolphosphotransferase Aur1/Ipt1 domain-containing protein</fullName>
    </recommendedName>
</protein>
<organism evidence="3 4">
    <name type="scientific">Sphingomonas astaxanthinifaciens DSM 22298</name>
    <dbReference type="NCBI Taxonomy" id="1123267"/>
    <lineage>
        <taxon>Bacteria</taxon>
        <taxon>Pseudomonadati</taxon>
        <taxon>Pseudomonadota</taxon>
        <taxon>Alphaproteobacteria</taxon>
        <taxon>Sphingomonadales</taxon>
        <taxon>Sphingomonadaceae</taxon>
        <taxon>Sphingomonas</taxon>
    </lineage>
</organism>
<feature type="transmembrane region" description="Helical" evidence="1">
    <location>
        <begin position="88"/>
        <end position="105"/>
    </location>
</feature>
<keyword evidence="1" id="KW-1133">Transmembrane helix</keyword>
<feature type="transmembrane region" description="Helical" evidence="1">
    <location>
        <begin position="62"/>
        <end position="81"/>
    </location>
</feature>
<evidence type="ECO:0000259" key="2">
    <source>
        <dbReference type="Pfam" id="PF14378"/>
    </source>
</evidence>
<name>A0ABQ5Z7Y6_9SPHN</name>
<dbReference type="Proteomes" id="UP001156703">
    <property type="component" value="Unassembled WGS sequence"/>
</dbReference>
<feature type="transmembrane region" description="Helical" evidence="1">
    <location>
        <begin position="111"/>
        <end position="128"/>
    </location>
</feature>